<dbReference type="PANTHER" id="PTHR21525">
    <property type="entry name" value="MOTILE SPERM PROTEIN"/>
    <property type="match status" value="1"/>
</dbReference>
<reference evidence="1" key="1">
    <citation type="journal article" date="2014" name="Int. J. Syst. Evol. Microbiol.">
        <title>Complete genome sequence of Corynebacterium casei LMG S-19264T (=DSM 44701T), isolated from a smear-ripened cheese.</title>
        <authorList>
            <consortium name="US DOE Joint Genome Institute (JGI-PGF)"/>
            <person name="Walter F."/>
            <person name="Albersmeier A."/>
            <person name="Kalinowski J."/>
            <person name="Ruckert C."/>
        </authorList>
    </citation>
    <scope>NUCLEOTIDE SEQUENCE</scope>
    <source>
        <strain evidence="1">KCTC 32501</strain>
    </source>
</reference>
<reference evidence="1" key="2">
    <citation type="submission" date="2020-09" db="EMBL/GenBank/DDBJ databases">
        <authorList>
            <person name="Sun Q."/>
            <person name="Kim S."/>
        </authorList>
    </citation>
    <scope>NUCLEOTIDE SEQUENCE</scope>
    <source>
        <strain evidence="1">KCTC 32501</strain>
    </source>
</reference>
<protein>
    <recommendedName>
        <fullName evidence="3">Phage tail lysozyme domain-containing protein</fullName>
    </recommendedName>
</protein>
<organism evidence="1 2">
    <name type="scientific">Formosimonas limnophila</name>
    <dbReference type="NCBI Taxonomy" id="1384487"/>
    <lineage>
        <taxon>Bacteria</taxon>
        <taxon>Pseudomonadati</taxon>
        <taxon>Pseudomonadota</taxon>
        <taxon>Betaproteobacteria</taxon>
        <taxon>Burkholderiales</taxon>
        <taxon>Burkholderiaceae</taxon>
        <taxon>Formosimonas</taxon>
    </lineage>
</organism>
<dbReference type="AlphaFoldDB" id="A0A8J3G0Q0"/>
<dbReference type="PANTHER" id="PTHR21525:SF9">
    <property type="entry name" value="CHANNEL_COLICIN DOMAIN-CONTAINING PROTEIN"/>
    <property type="match status" value="1"/>
</dbReference>
<evidence type="ECO:0000313" key="2">
    <source>
        <dbReference type="Proteomes" id="UP000614287"/>
    </source>
</evidence>
<gene>
    <name evidence="1" type="ORF">GCM10009007_18760</name>
</gene>
<dbReference type="EMBL" id="BMZG01000011">
    <property type="protein sequence ID" value="GHA78102.1"/>
    <property type="molecule type" value="Genomic_DNA"/>
</dbReference>
<proteinExistence type="predicted"/>
<dbReference type="Proteomes" id="UP000614287">
    <property type="component" value="Unassembled WGS sequence"/>
</dbReference>
<evidence type="ECO:0000313" key="1">
    <source>
        <dbReference type="EMBL" id="GHA78102.1"/>
    </source>
</evidence>
<accession>A0A8J3G0Q0</accession>
<sequence>MAQGNLSNSDSTAYDKSQRLMTEMAADIKSMGSSLMQDNDELDPMIAGLSEVGQFLGAGKEALTPLGRGMAKVFAKQERMQAGWLNRIWQALTKSQTTQSEFSKAELKHLKAIENKPVAHAANTGLLSGLPSLSGMGGLASGGLKLFSKIPRIGKIAALAGLAFGAFSNDSEADEIDKPINKTKKTTGLIGGLAGGAGGLWAGAAAGAAIGSVIPVIGTAIGAIVGGAAGYFAGDSAGELIGHWLADVNWRDVGDNVSSTWQNATSNMSKVWDSAVASLTRAFGDWFKQAGQVFSQMGAQANDSLKQLTGVDVKGMASTASSFLGGLVGQAKQGYLGMTGQIGSQISGTRSAVGGVKDYGEFLASNLNGYSTEETRAFMNRMIHKENRGGQLDLQNKWGYTGLYQFGASALAQTGMIDRRKFDTAVLQNKGIANGSDIKAHKAFLADPSNWTVAGGLSAYRNSKALQDESMRRLIESNIKTGQKYHKGNKAAALGYAAAAHIGGAGRANKWYGQGIDSVDGNKTKTSSYAAWGEAALQGVYREQPLTQATPNTANRSNPATSNGEVVSKGFAFTQANNGIGYSAASHGSLAAGQVDCSQWVYELQTAVVSDMNRALGTRFDPKLLKKASTAAGQIQAVQKATGQMWANREINETLLKEGMLLGTSNGKKNQRFNDIDHIAQVTIDAVGKRWISESHGGKNDGVHQYAADKWLARQRKKGRAMYAVDPYLEGRQQPAHKVQSPTVTAGGIGAALGQTSGSTINASVPTQAAIPKANINVPKDIHEWLAQSGKKASSFDNAMKLNQNKPAPTAEPAFEMPLTQDVSDRDIARIVTGGIGGLAAKN</sequence>
<name>A0A8J3G0Q0_9BURK</name>
<comment type="caution">
    <text evidence="1">The sequence shown here is derived from an EMBL/GenBank/DDBJ whole genome shotgun (WGS) entry which is preliminary data.</text>
</comment>
<evidence type="ECO:0008006" key="3">
    <source>
        <dbReference type="Google" id="ProtNLM"/>
    </source>
</evidence>
<keyword evidence="2" id="KW-1185">Reference proteome</keyword>